<reference evidence="1" key="1">
    <citation type="submission" date="2020-03" db="EMBL/GenBank/DDBJ databases">
        <authorList>
            <person name="Weist P."/>
        </authorList>
    </citation>
    <scope>NUCLEOTIDE SEQUENCE</scope>
</reference>
<name>A0A9N7YVG7_PLEPL</name>
<accession>A0A9N7YVG7</accession>
<comment type="caution">
    <text evidence="1">The sequence shown here is derived from an EMBL/GenBank/DDBJ whole genome shotgun (WGS) entry which is preliminary data.</text>
</comment>
<protein>
    <submittedName>
        <fullName evidence="1">Uncharacterized protein</fullName>
    </submittedName>
</protein>
<sequence>MILQHSAASLDTFHRDAVSLRHAGLETASDNAQRLGGSQSLTTPVVSVATPSLLAPFSGMQTAYNTEYQLTSADLTALQTFTPPGLNMAACQQQQQQQQQQQPALNQQQQTQQMSLASLSNLVMWGAEKQNAEMVNCISNFAANLSCHSQVTVAQRLQVLRHVEDARAFSGTTQKE</sequence>
<dbReference type="EMBL" id="CADEAL010003813">
    <property type="protein sequence ID" value="CAB1445871.1"/>
    <property type="molecule type" value="Genomic_DNA"/>
</dbReference>
<proteinExistence type="predicted"/>
<gene>
    <name evidence="1" type="ORF">PLEPLA_LOCUS33614</name>
</gene>
<keyword evidence="2" id="KW-1185">Reference proteome</keyword>
<dbReference type="Proteomes" id="UP001153269">
    <property type="component" value="Unassembled WGS sequence"/>
</dbReference>
<dbReference type="AlphaFoldDB" id="A0A9N7YVG7"/>
<organism evidence="1 2">
    <name type="scientific">Pleuronectes platessa</name>
    <name type="common">European plaice</name>
    <dbReference type="NCBI Taxonomy" id="8262"/>
    <lineage>
        <taxon>Eukaryota</taxon>
        <taxon>Metazoa</taxon>
        <taxon>Chordata</taxon>
        <taxon>Craniata</taxon>
        <taxon>Vertebrata</taxon>
        <taxon>Euteleostomi</taxon>
        <taxon>Actinopterygii</taxon>
        <taxon>Neopterygii</taxon>
        <taxon>Teleostei</taxon>
        <taxon>Neoteleostei</taxon>
        <taxon>Acanthomorphata</taxon>
        <taxon>Carangaria</taxon>
        <taxon>Pleuronectiformes</taxon>
        <taxon>Pleuronectoidei</taxon>
        <taxon>Pleuronectidae</taxon>
        <taxon>Pleuronectes</taxon>
    </lineage>
</organism>
<evidence type="ECO:0000313" key="2">
    <source>
        <dbReference type="Proteomes" id="UP001153269"/>
    </source>
</evidence>
<evidence type="ECO:0000313" key="1">
    <source>
        <dbReference type="EMBL" id="CAB1445871.1"/>
    </source>
</evidence>